<name>A0A6A3JEF1_9STRA</name>
<evidence type="ECO:0000256" key="1">
    <source>
        <dbReference type="SAM" id="MobiDB-lite"/>
    </source>
</evidence>
<organism evidence="2 3">
    <name type="scientific">Phytophthora rubi</name>
    <dbReference type="NCBI Taxonomy" id="129364"/>
    <lineage>
        <taxon>Eukaryota</taxon>
        <taxon>Sar</taxon>
        <taxon>Stramenopiles</taxon>
        <taxon>Oomycota</taxon>
        <taxon>Peronosporomycetes</taxon>
        <taxon>Peronosporales</taxon>
        <taxon>Peronosporaceae</taxon>
        <taxon>Phytophthora</taxon>
    </lineage>
</organism>
<sequence length="430" mass="47928">MTDATAKEMFRTYARLHVLPVIIVLKRHEGHFYGVHHGDVSTRWQAEGDLTFTHAHYASHSWFQEVLTLGEYSVAQLGRADVMEDEDQTNMIIIGGMERRDRLDVVHDRLGLPRLDSAPYDIAILEDGLHAETDRLQALVGQMGTGPANPPPSPGTTARRGTPVRAPISNHGRVEFTVLSRILNSIEMEPELLSDRSKLRQLLKENTSAVTTWRRTADPQLKPPIPHGGRADLMAMLPWLLEHRAALHALFSYLPYPELAAKMVPMSQMLFWGALEAYDNQVLMLRRAVVDDAMPANAKEYCRTWLAACTTEQGSTQARVIARDPARWKRLRAMAPTAPSCACPGGVGEDDWYILHVLPHVAWTWPASTWGQFSIHCIGSLLHDHPALSQLCQSITTQAEWGGTIDIPSGLTWADRLVSMEAGLPAPSRR</sequence>
<dbReference type="EMBL" id="QXFU01001899">
    <property type="protein sequence ID" value="KAE8993646.1"/>
    <property type="molecule type" value="Genomic_DNA"/>
</dbReference>
<comment type="caution">
    <text evidence="2">The sequence shown here is derived from an EMBL/GenBank/DDBJ whole genome shotgun (WGS) entry which is preliminary data.</text>
</comment>
<evidence type="ECO:0000313" key="2">
    <source>
        <dbReference type="EMBL" id="KAE8993646.1"/>
    </source>
</evidence>
<dbReference type="Proteomes" id="UP000435112">
    <property type="component" value="Unassembled WGS sequence"/>
</dbReference>
<protein>
    <submittedName>
        <fullName evidence="2">Uncharacterized protein</fullName>
    </submittedName>
</protein>
<dbReference type="OrthoDB" id="89160at2759"/>
<feature type="region of interest" description="Disordered" evidence="1">
    <location>
        <begin position="144"/>
        <end position="167"/>
    </location>
</feature>
<accession>A0A6A3JEF1</accession>
<proteinExistence type="predicted"/>
<gene>
    <name evidence="2" type="ORF">PR002_g20171</name>
</gene>
<reference evidence="2 3" key="1">
    <citation type="submission" date="2018-09" db="EMBL/GenBank/DDBJ databases">
        <title>Genomic investigation of the strawberry pathogen Phytophthora fragariae indicates pathogenicity is determined by transcriptional variation in three key races.</title>
        <authorList>
            <person name="Adams T.M."/>
            <person name="Armitage A.D."/>
            <person name="Sobczyk M.K."/>
            <person name="Bates H.J."/>
            <person name="Dunwell J.M."/>
            <person name="Nellist C.F."/>
            <person name="Harrison R.J."/>
        </authorList>
    </citation>
    <scope>NUCLEOTIDE SEQUENCE [LARGE SCALE GENOMIC DNA]</scope>
    <source>
        <strain evidence="2 3">SCRP324</strain>
    </source>
</reference>
<evidence type="ECO:0000313" key="3">
    <source>
        <dbReference type="Proteomes" id="UP000435112"/>
    </source>
</evidence>
<dbReference type="AlphaFoldDB" id="A0A6A3JEF1"/>